<dbReference type="AlphaFoldDB" id="A0A1Q8CRN0"/>
<feature type="region of interest" description="Disordered" evidence="1">
    <location>
        <begin position="1"/>
        <end position="23"/>
    </location>
</feature>
<proteinExistence type="predicted"/>
<keyword evidence="2" id="KW-0472">Membrane</keyword>
<dbReference type="Proteomes" id="UP000185596">
    <property type="component" value="Unassembled WGS sequence"/>
</dbReference>
<organism evidence="3 4">
    <name type="scientific">Actinophytocola xanthii</name>
    <dbReference type="NCBI Taxonomy" id="1912961"/>
    <lineage>
        <taxon>Bacteria</taxon>
        <taxon>Bacillati</taxon>
        <taxon>Actinomycetota</taxon>
        <taxon>Actinomycetes</taxon>
        <taxon>Pseudonocardiales</taxon>
        <taxon>Pseudonocardiaceae</taxon>
    </lineage>
</organism>
<gene>
    <name evidence="3" type="ORF">BU204_13050</name>
</gene>
<sequence>MGTTLEPAEDSAGGRKQDSHDVGMPTHDAWLTIEKADLKGGLRLPGHQAGLLVKALVAMTATIAGAVGPTMAIHAMPADSPTGLVAAVVLGQLAVCLSAIGLICRRDRDGEARSVP</sequence>
<accession>A0A1Q8CRN0</accession>
<dbReference type="EMBL" id="MSIE01000021">
    <property type="protein sequence ID" value="OLF17026.1"/>
    <property type="molecule type" value="Genomic_DNA"/>
</dbReference>
<keyword evidence="2" id="KW-1133">Transmembrane helix</keyword>
<feature type="transmembrane region" description="Helical" evidence="2">
    <location>
        <begin position="84"/>
        <end position="104"/>
    </location>
</feature>
<evidence type="ECO:0000256" key="1">
    <source>
        <dbReference type="SAM" id="MobiDB-lite"/>
    </source>
</evidence>
<feature type="compositionally biased region" description="Basic and acidic residues" evidence="1">
    <location>
        <begin position="12"/>
        <end position="21"/>
    </location>
</feature>
<keyword evidence="4" id="KW-1185">Reference proteome</keyword>
<evidence type="ECO:0000313" key="4">
    <source>
        <dbReference type="Proteomes" id="UP000185596"/>
    </source>
</evidence>
<protein>
    <submittedName>
        <fullName evidence="3">Uncharacterized protein</fullName>
    </submittedName>
</protein>
<evidence type="ECO:0000256" key="2">
    <source>
        <dbReference type="SAM" id="Phobius"/>
    </source>
</evidence>
<evidence type="ECO:0000313" key="3">
    <source>
        <dbReference type="EMBL" id="OLF17026.1"/>
    </source>
</evidence>
<name>A0A1Q8CRN0_9PSEU</name>
<dbReference type="RefSeq" id="WP_075125917.1">
    <property type="nucleotide sequence ID" value="NZ_MSIE01000021.1"/>
</dbReference>
<reference evidence="3 4" key="1">
    <citation type="submission" date="2016-12" db="EMBL/GenBank/DDBJ databases">
        <title>The draft genome sequence of Actinophytocola sp. 11-183.</title>
        <authorList>
            <person name="Wang W."/>
            <person name="Yuan L."/>
        </authorList>
    </citation>
    <scope>NUCLEOTIDE SEQUENCE [LARGE SCALE GENOMIC DNA]</scope>
    <source>
        <strain evidence="3 4">11-183</strain>
    </source>
</reference>
<keyword evidence="2" id="KW-0812">Transmembrane</keyword>
<feature type="transmembrane region" description="Helical" evidence="2">
    <location>
        <begin position="51"/>
        <end position="72"/>
    </location>
</feature>
<comment type="caution">
    <text evidence="3">The sequence shown here is derived from an EMBL/GenBank/DDBJ whole genome shotgun (WGS) entry which is preliminary data.</text>
</comment>